<gene>
    <name evidence="2" type="ORF">EG028_13140</name>
</gene>
<dbReference type="EMBL" id="RMBX01000006">
    <property type="protein sequence ID" value="RPD40953.1"/>
    <property type="molecule type" value="Genomic_DNA"/>
</dbReference>
<keyword evidence="3" id="KW-1185">Reference proteome</keyword>
<reference evidence="3" key="1">
    <citation type="submission" date="2018-11" db="EMBL/GenBank/DDBJ databases">
        <title>Chitinophaga lutea sp.nov., isolate from arsenic contaminated soil.</title>
        <authorList>
            <person name="Zong Y."/>
        </authorList>
    </citation>
    <scope>NUCLEOTIDE SEQUENCE [LARGE SCALE GENOMIC DNA]</scope>
    <source>
        <strain evidence="3">YLT18</strain>
    </source>
</reference>
<sequence length="120" mass="13399">MLTGKFFTIVSQQQPDAQSVHTVIAWNAAHPIFEGHFPDQPVVPGVCMMQTIQELLSAAVGKDLLVEKASNMKFLNMIDPRQAPQVTVEITWTPDEAAYKTTAVIKHEATVFLKFQGRFK</sequence>
<accession>A0A3N4N014</accession>
<protein>
    <submittedName>
        <fullName evidence="2">3-hydroxyacyl-ACP dehydratase</fullName>
    </submittedName>
</protein>
<evidence type="ECO:0000259" key="1">
    <source>
        <dbReference type="Pfam" id="PF22818"/>
    </source>
</evidence>
<dbReference type="Gene3D" id="3.10.129.10">
    <property type="entry name" value="Hotdog Thioesterase"/>
    <property type="match status" value="1"/>
</dbReference>
<dbReference type="GO" id="GO:0016829">
    <property type="term" value="F:lyase activity"/>
    <property type="evidence" value="ECO:0007669"/>
    <property type="project" value="UniProtKB-KW"/>
</dbReference>
<dbReference type="Proteomes" id="UP000279089">
    <property type="component" value="Unassembled WGS sequence"/>
</dbReference>
<dbReference type="Pfam" id="PF22818">
    <property type="entry name" value="ApeI-like"/>
    <property type="match status" value="1"/>
</dbReference>
<name>A0A3N4N014_9BACT</name>
<dbReference type="InterPro" id="IPR029069">
    <property type="entry name" value="HotDog_dom_sf"/>
</dbReference>
<evidence type="ECO:0000313" key="3">
    <source>
        <dbReference type="Proteomes" id="UP000279089"/>
    </source>
</evidence>
<comment type="caution">
    <text evidence="2">The sequence shown here is derived from an EMBL/GenBank/DDBJ whole genome shotgun (WGS) entry which is preliminary data.</text>
</comment>
<dbReference type="InterPro" id="IPR054545">
    <property type="entry name" value="ApeI-like"/>
</dbReference>
<dbReference type="RefSeq" id="WP_120516744.1">
    <property type="nucleotide sequence ID" value="NZ_QXZY01000007.1"/>
</dbReference>
<proteinExistence type="predicted"/>
<dbReference type="SUPFAM" id="SSF54637">
    <property type="entry name" value="Thioesterase/thiol ester dehydrase-isomerase"/>
    <property type="match status" value="1"/>
</dbReference>
<feature type="domain" description="ApeI dehydratase-like" evidence="1">
    <location>
        <begin position="13"/>
        <end position="101"/>
    </location>
</feature>
<evidence type="ECO:0000313" key="2">
    <source>
        <dbReference type="EMBL" id="RPD40953.1"/>
    </source>
</evidence>
<dbReference type="AlphaFoldDB" id="A0A3N4N014"/>
<organism evidence="2 3">
    <name type="scientific">Chitinophaga barathri</name>
    <dbReference type="NCBI Taxonomy" id="1647451"/>
    <lineage>
        <taxon>Bacteria</taxon>
        <taxon>Pseudomonadati</taxon>
        <taxon>Bacteroidota</taxon>
        <taxon>Chitinophagia</taxon>
        <taxon>Chitinophagales</taxon>
        <taxon>Chitinophagaceae</taxon>
        <taxon>Chitinophaga</taxon>
    </lineage>
</organism>
<dbReference type="OrthoDB" id="9772788at2"/>